<accession>A0A8S1J2E0</accession>
<dbReference type="EMBL" id="CAJHUC010001613">
    <property type="protein sequence ID" value="CAD7701712.1"/>
    <property type="molecule type" value="Genomic_DNA"/>
</dbReference>
<sequence length="180" mass="20445">MAVICRLAAFWTRVQPAIFVNPSEEGSAVFPIKVGFSCKAAAASFREKMEIACSNTKRLVSLRHQHHVVVFDENCQADSQVRDLENEIQQTTTAITEETSMSYCWEMVEFVQRNVGKLAAHPFRSPADADERKRRHDLAVMLHNLNIVLQLVRWPSSLDIAMLYRVSDTKARLSGSYGRF</sequence>
<evidence type="ECO:0000313" key="1">
    <source>
        <dbReference type="EMBL" id="CAD7701712.1"/>
    </source>
</evidence>
<gene>
    <name evidence="1" type="ORF">OSTQU699_LOCUS7069</name>
</gene>
<name>A0A8S1J2E0_9CHLO</name>
<comment type="caution">
    <text evidence="1">The sequence shown here is derived from an EMBL/GenBank/DDBJ whole genome shotgun (WGS) entry which is preliminary data.</text>
</comment>
<evidence type="ECO:0000313" key="2">
    <source>
        <dbReference type="Proteomes" id="UP000708148"/>
    </source>
</evidence>
<organism evidence="1 2">
    <name type="scientific">Ostreobium quekettii</name>
    <dbReference type="NCBI Taxonomy" id="121088"/>
    <lineage>
        <taxon>Eukaryota</taxon>
        <taxon>Viridiplantae</taxon>
        <taxon>Chlorophyta</taxon>
        <taxon>core chlorophytes</taxon>
        <taxon>Ulvophyceae</taxon>
        <taxon>TCBD clade</taxon>
        <taxon>Bryopsidales</taxon>
        <taxon>Ostreobineae</taxon>
        <taxon>Ostreobiaceae</taxon>
        <taxon>Ostreobium</taxon>
    </lineage>
</organism>
<protein>
    <submittedName>
        <fullName evidence="1">Uncharacterized protein</fullName>
    </submittedName>
</protein>
<reference evidence="1" key="1">
    <citation type="submission" date="2020-12" db="EMBL/GenBank/DDBJ databases">
        <authorList>
            <person name="Iha C."/>
        </authorList>
    </citation>
    <scope>NUCLEOTIDE SEQUENCE</scope>
</reference>
<keyword evidence="2" id="KW-1185">Reference proteome</keyword>
<dbReference type="Proteomes" id="UP000708148">
    <property type="component" value="Unassembled WGS sequence"/>
</dbReference>
<dbReference type="AlphaFoldDB" id="A0A8S1J2E0"/>
<proteinExistence type="predicted"/>